<accession>K1QMF4</accession>
<dbReference type="PANTHER" id="PTHR43313">
    <property type="entry name" value="SHORT-CHAIN DEHYDROGENASE/REDUCTASE FAMILY 9C"/>
    <property type="match status" value="1"/>
</dbReference>
<dbReference type="PANTHER" id="PTHR43313:SF36">
    <property type="entry name" value="D-BETA-HYDROXYBUTYRATE DEHYDROGENASE, MITOCHONDRIAL"/>
    <property type="match status" value="1"/>
</dbReference>
<dbReference type="InterPro" id="IPR002347">
    <property type="entry name" value="SDR_fam"/>
</dbReference>
<dbReference type="GO" id="GO:0008202">
    <property type="term" value="P:steroid metabolic process"/>
    <property type="evidence" value="ECO:0007669"/>
    <property type="project" value="TreeGrafter"/>
</dbReference>
<dbReference type="InParanoid" id="K1QMF4"/>
<dbReference type="GO" id="GO:0016491">
    <property type="term" value="F:oxidoreductase activity"/>
    <property type="evidence" value="ECO:0007669"/>
    <property type="project" value="TreeGrafter"/>
</dbReference>
<organism evidence="1">
    <name type="scientific">Magallana gigas</name>
    <name type="common">Pacific oyster</name>
    <name type="synonym">Crassostrea gigas</name>
    <dbReference type="NCBI Taxonomy" id="29159"/>
    <lineage>
        <taxon>Eukaryota</taxon>
        <taxon>Metazoa</taxon>
        <taxon>Spiralia</taxon>
        <taxon>Lophotrochozoa</taxon>
        <taxon>Mollusca</taxon>
        <taxon>Bivalvia</taxon>
        <taxon>Autobranchia</taxon>
        <taxon>Pteriomorphia</taxon>
        <taxon>Ostreida</taxon>
        <taxon>Ostreoidea</taxon>
        <taxon>Ostreidae</taxon>
        <taxon>Magallana</taxon>
    </lineage>
</organism>
<dbReference type="EMBL" id="JH817896">
    <property type="protein sequence ID" value="EKC32274.1"/>
    <property type="molecule type" value="Genomic_DNA"/>
</dbReference>
<evidence type="ECO:0000313" key="1">
    <source>
        <dbReference type="EMBL" id="EKC32274.1"/>
    </source>
</evidence>
<dbReference type="Gene3D" id="3.40.50.720">
    <property type="entry name" value="NAD(P)-binding Rossmann-like Domain"/>
    <property type="match status" value="2"/>
</dbReference>
<protein>
    <submittedName>
        <fullName evidence="1">D-beta-hydroxybutyrate dehydrogenase, mitochondrial</fullName>
    </submittedName>
</protein>
<name>K1QMF4_MAGGI</name>
<dbReference type="Pfam" id="PF00106">
    <property type="entry name" value="adh_short"/>
    <property type="match status" value="2"/>
</dbReference>
<sequence>MIVVILSVLLGVCFYVYKSRRSNLRRIHGEGQGIFITGCDTGFGYDLAKRLDGLGFRVFAGCLNSNGKEAGELARSCSKLLSVVQLDVTKEDQITSAKAYVETVHRNIGCGLWALVNNAGIDCYGDIEFSPTEFYRRVADVNLFGMVHVTKTFLPMIRKSKGRVINNTSVKGRLSLPRISVYGITKYGGENFSDCLRLEMRKFGVKVVIVEPGNFGGVTGILSGSNLNRLKDDKETMWNRADPEVKQVYGRKYLESQFSELERAADTSCRTTTPVIDAFEDAVTLENPRTRYLVHGGRGLFDKCCVYATLNSYLPTAWMDFLGARYKLELTFDYCQNCSDCQQLRAVPMVPKAQSKDTCVSDGGFGYDLAKRLDGLGFRVFAGCLNSNGKEAGELARSCSNLLHVVQLDVTKEDQITAAKDYVETVHRNTGCGLWALVNNAGIDCFGDIEFCPMEFYRRVADVNLFGMVHVTKTFLPMIRKSKGRVINNTSVKGRLSLPRISVYGITKYEGENFSDCLRLEMRKFGVKVVIVEHAKTSITFIHPNAHMFYSQLKRLQDDKETMWKKADPEVKQVYGQKYLESQFSGLERAADTSYRTTTPVIDAFEDAVTLENPRTRYLVDGGRGLFDKYCVGFFLSFLHRLY</sequence>
<dbReference type="AlphaFoldDB" id="K1QMF4"/>
<proteinExistence type="predicted"/>
<dbReference type="InterPro" id="IPR036291">
    <property type="entry name" value="NAD(P)-bd_dom_sf"/>
</dbReference>
<gene>
    <name evidence="1" type="ORF">CGI_10004740</name>
</gene>
<dbReference type="SUPFAM" id="SSF51735">
    <property type="entry name" value="NAD(P)-binding Rossmann-fold domains"/>
    <property type="match status" value="2"/>
</dbReference>
<dbReference type="InterPro" id="IPR020904">
    <property type="entry name" value="Sc_DH/Rdtase_CS"/>
</dbReference>
<dbReference type="PRINTS" id="PR00081">
    <property type="entry name" value="GDHRDH"/>
</dbReference>
<reference evidence="1" key="1">
    <citation type="journal article" date="2012" name="Nature">
        <title>The oyster genome reveals stress adaptation and complexity of shell formation.</title>
        <authorList>
            <person name="Zhang G."/>
            <person name="Fang X."/>
            <person name="Guo X."/>
            <person name="Li L."/>
            <person name="Luo R."/>
            <person name="Xu F."/>
            <person name="Yang P."/>
            <person name="Zhang L."/>
            <person name="Wang X."/>
            <person name="Qi H."/>
            <person name="Xiong Z."/>
            <person name="Que H."/>
            <person name="Xie Y."/>
            <person name="Holland P.W."/>
            <person name="Paps J."/>
            <person name="Zhu Y."/>
            <person name="Wu F."/>
            <person name="Chen Y."/>
            <person name="Wang J."/>
            <person name="Peng C."/>
            <person name="Meng J."/>
            <person name="Yang L."/>
            <person name="Liu J."/>
            <person name="Wen B."/>
            <person name="Zhang N."/>
            <person name="Huang Z."/>
            <person name="Zhu Q."/>
            <person name="Feng Y."/>
            <person name="Mount A."/>
            <person name="Hedgecock D."/>
            <person name="Xu Z."/>
            <person name="Liu Y."/>
            <person name="Domazet-Loso T."/>
            <person name="Du Y."/>
            <person name="Sun X."/>
            <person name="Zhang S."/>
            <person name="Liu B."/>
            <person name="Cheng P."/>
            <person name="Jiang X."/>
            <person name="Li J."/>
            <person name="Fan D."/>
            <person name="Wang W."/>
            <person name="Fu W."/>
            <person name="Wang T."/>
            <person name="Wang B."/>
            <person name="Zhang J."/>
            <person name="Peng Z."/>
            <person name="Li Y."/>
            <person name="Li N."/>
            <person name="Wang J."/>
            <person name="Chen M."/>
            <person name="He Y."/>
            <person name="Tan F."/>
            <person name="Song X."/>
            <person name="Zheng Q."/>
            <person name="Huang R."/>
            <person name="Yang H."/>
            <person name="Du X."/>
            <person name="Chen L."/>
            <person name="Yang M."/>
            <person name="Gaffney P.M."/>
            <person name="Wang S."/>
            <person name="Luo L."/>
            <person name="She Z."/>
            <person name="Ming Y."/>
            <person name="Huang W."/>
            <person name="Zhang S."/>
            <person name="Huang B."/>
            <person name="Zhang Y."/>
            <person name="Qu T."/>
            <person name="Ni P."/>
            <person name="Miao G."/>
            <person name="Wang J."/>
            <person name="Wang Q."/>
            <person name="Steinberg C.E."/>
            <person name="Wang H."/>
            <person name="Li N."/>
            <person name="Qian L."/>
            <person name="Zhang G."/>
            <person name="Li Y."/>
            <person name="Yang H."/>
            <person name="Liu X."/>
            <person name="Wang J."/>
            <person name="Yin Y."/>
            <person name="Wang J."/>
        </authorList>
    </citation>
    <scope>NUCLEOTIDE SEQUENCE [LARGE SCALE GENOMIC DNA]</scope>
    <source>
        <strain evidence="1">05x7-T-G4-1.051#20</strain>
    </source>
</reference>
<dbReference type="FunCoup" id="K1QMF4">
    <property type="interactions" value="17"/>
</dbReference>
<dbReference type="HOGENOM" id="CLU_425950_0_0_1"/>
<dbReference type="PROSITE" id="PS00061">
    <property type="entry name" value="ADH_SHORT"/>
    <property type="match status" value="1"/>
</dbReference>